<feature type="region of interest" description="Disordered" evidence="1">
    <location>
        <begin position="1"/>
        <end position="22"/>
    </location>
</feature>
<feature type="transmembrane region" description="Helical" evidence="2">
    <location>
        <begin position="81"/>
        <end position="108"/>
    </location>
</feature>
<organism evidence="4 5">
    <name type="scientific">Tortispora caseinolytica NRRL Y-17796</name>
    <dbReference type="NCBI Taxonomy" id="767744"/>
    <lineage>
        <taxon>Eukaryota</taxon>
        <taxon>Fungi</taxon>
        <taxon>Dikarya</taxon>
        <taxon>Ascomycota</taxon>
        <taxon>Saccharomycotina</taxon>
        <taxon>Trigonopsidomycetes</taxon>
        <taxon>Trigonopsidales</taxon>
        <taxon>Trigonopsidaceae</taxon>
        <taxon>Tortispora</taxon>
    </lineage>
</organism>
<feature type="transmembrane region" description="Helical" evidence="2">
    <location>
        <begin position="206"/>
        <end position="224"/>
    </location>
</feature>
<evidence type="ECO:0000256" key="1">
    <source>
        <dbReference type="SAM" id="MobiDB-lite"/>
    </source>
</evidence>
<feature type="transmembrane region" description="Helical" evidence="2">
    <location>
        <begin position="41"/>
        <end position="61"/>
    </location>
</feature>
<dbReference type="GO" id="GO:0055088">
    <property type="term" value="P:lipid homeostasis"/>
    <property type="evidence" value="ECO:0007669"/>
    <property type="project" value="InterPro"/>
</dbReference>
<dbReference type="Pfam" id="PF07950">
    <property type="entry name" value="MCP1_TM"/>
    <property type="match status" value="1"/>
</dbReference>
<protein>
    <recommendedName>
        <fullName evidence="3">Mitochondrial adapter protein MCP1 transmembrane domain-containing protein</fullName>
    </recommendedName>
</protein>
<dbReference type="GO" id="GO:0007005">
    <property type="term" value="P:mitochondrion organization"/>
    <property type="evidence" value="ECO:0007669"/>
    <property type="project" value="TreeGrafter"/>
</dbReference>
<gene>
    <name evidence="4" type="ORF">CANCADRAFT_57446</name>
</gene>
<dbReference type="OrthoDB" id="10259513at2759"/>
<evidence type="ECO:0000256" key="2">
    <source>
        <dbReference type="SAM" id="Phobius"/>
    </source>
</evidence>
<proteinExistence type="predicted"/>
<keyword evidence="2" id="KW-0812">Transmembrane</keyword>
<dbReference type="EMBL" id="KV453842">
    <property type="protein sequence ID" value="ODV91094.1"/>
    <property type="molecule type" value="Genomic_DNA"/>
</dbReference>
<sequence>MSAELKPVMPDPIDEPIAENEDKAPEPKTINWQYYLYKIQCLSAFTFSGFTAMHLPAVLLAPSLTHSIDNGNAILRAGRAIYQFLPIEMLFAGSVILHVASGVSLRYLRNVDSKAKYGKSTKVSPIAKSGYLLAVLLGGHAFMVRAIPLLVDGDSSFVDLSYISHAISTKGAVTFGALAFLAVTYVFHATGGSLKFLHKKIGKKPLFAASVALVLATISLTVIAKAGPARGSLAAHYNSYVKFM</sequence>
<dbReference type="AlphaFoldDB" id="A0A1E4TH56"/>
<keyword evidence="2" id="KW-1133">Transmembrane helix</keyword>
<feature type="transmembrane region" description="Helical" evidence="2">
    <location>
        <begin position="129"/>
        <end position="151"/>
    </location>
</feature>
<dbReference type="GO" id="GO:0005741">
    <property type="term" value="C:mitochondrial outer membrane"/>
    <property type="evidence" value="ECO:0007669"/>
    <property type="project" value="TreeGrafter"/>
</dbReference>
<dbReference type="Proteomes" id="UP000095023">
    <property type="component" value="Unassembled WGS sequence"/>
</dbReference>
<evidence type="ECO:0000259" key="3">
    <source>
        <dbReference type="Pfam" id="PF07950"/>
    </source>
</evidence>
<accession>A0A1E4TH56</accession>
<feature type="domain" description="Mitochondrial adapter protein MCP1 transmembrane" evidence="3">
    <location>
        <begin position="136"/>
        <end position="200"/>
    </location>
</feature>
<dbReference type="PANTHER" id="PTHR38409">
    <property type="entry name" value="MDM10-COMPLEMENTING PROTEIN 1"/>
    <property type="match status" value="1"/>
</dbReference>
<feature type="transmembrane region" description="Helical" evidence="2">
    <location>
        <begin position="171"/>
        <end position="194"/>
    </location>
</feature>
<name>A0A1E4TH56_9ASCO</name>
<dbReference type="PANTHER" id="PTHR38409:SF1">
    <property type="entry name" value="MITOCHONDRIAL ADAPTER PROTEIN MCP1"/>
    <property type="match status" value="1"/>
</dbReference>
<evidence type="ECO:0000313" key="5">
    <source>
        <dbReference type="Proteomes" id="UP000095023"/>
    </source>
</evidence>
<dbReference type="InterPro" id="IPR012472">
    <property type="entry name" value="MCP1_TM"/>
</dbReference>
<keyword evidence="2" id="KW-0472">Membrane</keyword>
<dbReference type="InterPro" id="IPR039960">
    <property type="entry name" value="MCP1"/>
</dbReference>
<keyword evidence="5" id="KW-1185">Reference proteome</keyword>
<evidence type="ECO:0000313" key="4">
    <source>
        <dbReference type="EMBL" id="ODV91094.1"/>
    </source>
</evidence>
<reference evidence="5" key="1">
    <citation type="submission" date="2016-02" db="EMBL/GenBank/DDBJ databases">
        <title>Comparative genomics of biotechnologically important yeasts.</title>
        <authorList>
            <consortium name="DOE Joint Genome Institute"/>
            <person name="Riley R."/>
            <person name="Haridas S."/>
            <person name="Wolfe K.H."/>
            <person name="Lopes M.R."/>
            <person name="Hittinger C.T."/>
            <person name="Goker M."/>
            <person name="Salamov A."/>
            <person name="Wisecaver J."/>
            <person name="Long T.M."/>
            <person name="Aerts A.L."/>
            <person name="Barry K."/>
            <person name="Choi C."/>
            <person name="Clum A."/>
            <person name="Coughlan A.Y."/>
            <person name="Deshpande S."/>
            <person name="Douglass A.P."/>
            <person name="Hanson S.J."/>
            <person name="Klenk H.-P."/>
            <person name="Labutti K."/>
            <person name="Lapidus A."/>
            <person name="Lindquist E."/>
            <person name="Lipzen A."/>
            <person name="Meier-Kolthoff J.P."/>
            <person name="Ohm R.A."/>
            <person name="Otillar R.P."/>
            <person name="Pangilinan J."/>
            <person name="Peng Y."/>
            <person name="Rokas A."/>
            <person name="Rosa C.A."/>
            <person name="Scheuner C."/>
            <person name="Sibirny A.A."/>
            <person name="Slot J.C."/>
            <person name="Stielow J.B."/>
            <person name="Sun H."/>
            <person name="Kurtzman C.P."/>
            <person name="Blackwell M."/>
            <person name="Jeffries T.W."/>
            <person name="Grigoriev I.V."/>
        </authorList>
    </citation>
    <scope>NUCLEOTIDE SEQUENCE [LARGE SCALE GENOMIC DNA]</scope>
    <source>
        <strain evidence="5">NRRL Y-17796</strain>
    </source>
</reference>